<name>A0A5N6SDS5_ASPPS</name>
<dbReference type="EMBL" id="ML743626">
    <property type="protein sequence ID" value="KAE8132812.1"/>
    <property type="molecule type" value="Genomic_DNA"/>
</dbReference>
<feature type="signal peptide" evidence="2">
    <location>
        <begin position="1"/>
        <end position="21"/>
    </location>
</feature>
<accession>A0A5N6SDS5</accession>
<dbReference type="AlphaFoldDB" id="A0A5N6SDS5"/>
<proteinExistence type="predicted"/>
<dbReference type="OrthoDB" id="4497842at2759"/>
<protein>
    <submittedName>
        <fullName evidence="3">Uncharacterized protein</fullName>
    </submittedName>
</protein>
<evidence type="ECO:0000313" key="3">
    <source>
        <dbReference type="EMBL" id="KAE8132812.1"/>
    </source>
</evidence>
<evidence type="ECO:0000256" key="2">
    <source>
        <dbReference type="SAM" id="SignalP"/>
    </source>
</evidence>
<feature type="region of interest" description="Disordered" evidence="1">
    <location>
        <begin position="96"/>
        <end position="117"/>
    </location>
</feature>
<dbReference type="RefSeq" id="XP_031908875.1">
    <property type="nucleotide sequence ID" value="XM_032060860.1"/>
</dbReference>
<dbReference type="GeneID" id="43645070"/>
<evidence type="ECO:0000256" key="1">
    <source>
        <dbReference type="SAM" id="MobiDB-lite"/>
    </source>
</evidence>
<feature type="region of interest" description="Disordered" evidence="1">
    <location>
        <begin position="36"/>
        <end position="56"/>
    </location>
</feature>
<dbReference type="Proteomes" id="UP000325672">
    <property type="component" value="Unassembled WGS sequence"/>
</dbReference>
<feature type="chain" id="PRO_5024864449" evidence="2">
    <location>
        <begin position="22"/>
        <end position="117"/>
    </location>
</feature>
<evidence type="ECO:0000313" key="4">
    <source>
        <dbReference type="Proteomes" id="UP000325672"/>
    </source>
</evidence>
<keyword evidence="4" id="KW-1185">Reference proteome</keyword>
<keyword evidence="2" id="KW-0732">Signal</keyword>
<reference evidence="3 4" key="1">
    <citation type="submission" date="2019-04" db="EMBL/GenBank/DDBJ databases">
        <title>Friends and foes A comparative genomics study of 23 Aspergillus species from section Flavi.</title>
        <authorList>
            <consortium name="DOE Joint Genome Institute"/>
            <person name="Kjaerbolling I."/>
            <person name="Vesth T."/>
            <person name="Frisvad J.C."/>
            <person name="Nybo J.L."/>
            <person name="Theobald S."/>
            <person name="Kildgaard S."/>
            <person name="Isbrandt T."/>
            <person name="Kuo A."/>
            <person name="Sato A."/>
            <person name="Lyhne E.K."/>
            <person name="Kogle M.E."/>
            <person name="Wiebenga A."/>
            <person name="Kun R.S."/>
            <person name="Lubbers R.J."/>
            <person name="Makela M.R."/>
            <person name="Barry K."/>
            <person name="Chovatia M."/>
            <person name="Clum A."/>
            <person name="Daum C."/>
            <person name="Haridas S."/>
            <person name="He G."/>
            <person name="LaButti K."/>
            <person name="Lipzen A."/>
            <person name="Mondo S."/>
            <person name="Riley R."/>
            <person name="Salamov A."/>
            <person name="Simmons B.A."/>
            <person name="Magnuson J.K."/>
            <person name="Henrissat B."/>
            <person name="Mortensen U.H."/>
            <person name="Larsen T.O."/>
            <person name="Devries R.P."/>
            <person name="Grigoriev I.V."/>
            <person name="Machida M."/>
            <person name="Baker S.E."/>
            <person name="Andersen M.R."/>
        </authorList>
    </citation>
    <scope>NUCLEOTIDE SEQUENCE [LARGE SCALE GENOMIC DNA]</scope>
    <source>
        <strain evidence="3 4">CBS 117625</strain>
    </source>
</reference>
<feature type="compositionally biased region" description="Polar residues" evidence="1">
    <location>
        <begin position="37"/>
        <end position="56"/>
    </location>
</feature>
<sequence>MKTSLISIVVLAAVITAAVESGGHYNTSDLPEIVVTPPSNANRPSGNTIGPNNDNLLGQNRILYGICDIRTRKSTCKRKVRDQWVSIKCRNKCTEGSCRFDSSQRDEPAECSIPKQG</sequence>
<organism evidence="3 4">
    <name type="scientific">Aspergillus pseudotamarii</name>
    <dbReference type="NCBI Taxonomy" id="132259"/>
    <lineage>
        <taxon>Eukaryota</taxon>
        <taxon>Fungi</taxon>
        <taxon>Dikarya</taxon>
        <taxon>Ascomycota</taxon>
        <taxon>Pezizomycotina</taxon>
        <taxon>Eurotiomycetes</taxon>
        <taxon>Eurotiomycetidae</taxon>
        <taxon>Eurotiales</taxon>
        <taxon>Aspergillaceae</taxon>
        <taxon>Aspergillus</taxon>
        <taxon>Aspergillus subgen. Circumdati</taxon>
    </lineage>
</organism>
<gene>
    <name evidence="3" type="ORF">BDV38DRAFT_287407</name>
</gene>